<sequence>MSDTDNMSEGISSCQGNTEQRASGTQYGSATGSNNKKLFNNYSIKEVTDEYSSSITRYLKDNIFSPFPCEKAKYDVHIREVKTKDFLEKWLFDIYKYFTYCGYEDKFDFSNTTLFDGINSDQVAWWQDVYERVVSLPENPEWLEAHREKFREDYADIPTIAMDYIHKKYNPYLLEHRVKFFEVNPRYKVKGLIKTLTDLVEAFKKCNLPHLDTILADKVYRHIMIYHGFDSIHPISKPPTNQTTEIILELKKELRFSKMTKQKRTLENTDRRIDDRNKSFKQRNKFWD</sequence>
<dbReference type="Proteomes" id="UP000000598">
    <property type="component" value="Chromosome A"/>
</dbReference>
<dbReference type="AlphaFoldDB" id="Q6CXQ2"/>
<dbReference type="InParanoid" id="Q6CXQ2"/>
<dbReference type="PaxDb" id="284590-Q6CXQ2"/>
<evidence type="ECO:0000313" key="2">
    <source>
        <dbReference type="EMBL" id="CAH02875.1"/>
    </source>
</evidence>
<feature type="region of interest" description="Disordered" evidence="1">
    <location>
        <begin position="1"/>
        <end position="29"/>
    </location>
</feature>
<gene>
    <name evidence="2" type="ORF">KLLA0_A06446g</name>
</gene>
<reference evidence="2 3" key="1">
    <citation type="journal article" date="2004" name="Nature">
        <title>Genome evolution in yeasts.</title>
        <authorList>
            <consortium name="Genolevures"/>
            <person name="Dujon B."/>
            <person name="Sherman D."/>
            <person name="Fischer G."/>
            <person name="Durrens P."/>
            <person name="Casaregola S."/>
            <person name="Lafontaine I."/>
            <person name="de Montigny J."/>
            <person name="Marck C."/>
            <person name="Neuveglise C."/>
            <person name="Talla E."/>
            <person name="Goffard N."/>
            <person name="Frangeul L."/>
            <person name="Aigle M."/>
            <person name="Anthouard V."/>
            <person name="Babour A."/>
            <person name="Barbe V."/>
            <person name="Barnay S."/>
            <person name="Blanchin S."/>
            <person name="Beckerich J.M."/>
            <person name="Beyne E."/>
            <person name="Bleykasten C."/>
            <person name="Boisrame A."/>
            <person name="Boyer J."/>
            <person name="Cattolico L."/>
            <person name="Confanioleri F."/>
            <person name="de Daruvar A."/>
            <person name="Despons L."/>
            <person name="Fabre E."/>
            <person name="Fairhead C."/>
            <person name="Ferry-Dumazet H."/>
            <person name="Groppi A."/>
            <person name="Hantraye F."/>
            <person name="Hennequin C."/>
            <person name="Jauniaux N."/>
            <person name="Joyet P."/>
            <person name="Kachouri R."/>
            <person name="Kerrest A."/>
            <person name="Koszul R."/>
            <person name="Lemaire M."/>
            <person name="Lesur I."/>
            <person name="Ma L."/>
            <person name="Muller H."/>
            <person name="Nicaud J.M."/>
            <person name="Nikolski M."/>
            <person name="Oztas S."/>
            <person name="Ozier-Kalogeropoulos O."/>
            <person name="Pellenz S."/>
            <person name="Potier S."/>
            <person name="Richard G.F."/>
            <person name="Straub M.L."/>
            <person name="Suleau A."/>
            <person name="Swennene D."/>
            <person name="Tekaia F."/>
            <person name="Wesolowski-Louvel M."/>
            <person name="Westhof E."/>
            <person name="Wirth B."/>
            <person name="Zeniou-Meyer M."/>
            <person name="Zivanovic I."/>
            <person name="Bolotin-Fukuhara M."/>
            <person name="Thierry A."/>
            <person name="Bouchier C."/>
            <person name="Caudron B."/>
            <person name="Scarpelli C."/>
            <person name="Gaillardin C."/>
            <person name="Weissenbach J."/>
            <person name="Wincker P."/>
            <person name="Souciet J.L."/>
        </authorList>
    </citation>
    <scope>NUCLEOTIDE SEQUENCE [LARGE SCALE GENOMIC DNA]</scope>
    <source>
        <strain evidence="3">ATCC 8585 / CBS 2359 / DSM 70799 / NBRC 1267 / NRRL Y-1140 / WM37</strain>
    </source>
</reference>
<dbReference type="KEGG" id="kla:KLLA0_A06446g"/>
<dbReference type="HOGENOM" id="CLU_966648_0_0_1"/>
<dbReference type="GeneID" id="2896344"/>
<keyword evidence="3" id="KW-1185">Reference proteome</keyword>
<dbReference type="RefSeq" id="XP_451287.1">
    <property type="nucleotide sequence ID" value="XM_451287.1"/>
</dbReference>
<name>Q6CXQ2_KLULA</name>
<organism evidence="2 3">
    <name type="scientific">Kluyveromyces lactis (strain ATCC 8585 / CBS 2359 / DSM 70799 / NBRC 1267 / NRRL Y-1140 / WM37)</name>
    <name type="common">Yeast</name>
    <name type="synonym">Candida sphaerica</name>
    <dbReference type="NCBI Taxonomy" id="284590"/>
    <lineage>
        <taxon>Eukaryota</taxon>
        <taxon>Fungi</taxon>
        <taxon>Dikarya</taxon>
        <taxon>Ascomycota</taxon>
        <taxon>Saccharomycotina</taxon>
        <taxon>Saccharomycetes</taxon>
        <taxon>Saccharomycetales</taxon>
        <taxon>Saccharomycetaceae</taxon>
        <taxon>Kluyveromyces</taxon>
    </lineage>
</organism>
<accession>Q6CXQ2</accession>
<evidence type="ECO:0000313" key="3">
    <source>
        <dbReference type="Proteomes" id="UP000000598"/>
    </source>
</evidence>
<dbReference type="EMBL" id="CR382121">
    <property type="protein sequence ID" value="CAH02875.1"/>
    <property type="molecule type" value="Genomic_DNA"/>
</dbReference>
<proteinExistence type="predicted"/>
<evidence type="ECO:0000256" key="1">
    <source>
        <dbReference type="SAM" id="MobiDB-lite"/>
    </source>
</evidence>
<protein>
    <submittedName>
        <fullName evidence="2">KLLA0A06446p</fullName>
    </submittedName>
</protein>